<sequence>MSESTENKKGRPTPKRKEAEAARKVASLAPASTKEEKKRAKDAARAGRIAARAAYMRGDENALPTRDKGPVKRFVRNYVDSRKSIGEYFLPIIFVVLFLTLIPSPIFQIGSIIIMYGVLLISVIDGFFLSRKIKSAVIAKFPGTELKGIGMYGWLRSTQMRRMRSPKPQIKVGESF</sequence>
<dbReference type="Pfam" id="PF11241">
    <property type="entry name" value="DUF3043"/>
    <property type="match status" value="1"/>
</dbReference>
<dbReference type="EMBL" id="CAFBQO010000006">
    <property type="protein sequence ID" value="CAB5051690.1"/>
    <property type="molecule type" value="Genomic_DNA"/>
</dbReference>
<organism evidence="3">
    <name type="scientific">freshwater metagenome</name>
    <dbReference type="NCBI Taxonomy" id="449393"/>
    <lineage>
        <taxon>unclassified sequences</taxon>
        <taxon>metagenomes</taxon>
        <taxon>ecological metagenomes</taxon>
    </lineage>
</organism>
<evidence type="ECO:0000313" key="3">
    <source>
        <dbReference type="EMBL" id="CAB4783833.1"/>
    </source>
</evidence>
<name>A0A6J6WKV2_9ZZZZ</name>
<evidence type="ECO:0000313" key="4">
    <source>
        <dbReference type="EMBL" id="CAB5051690.1"/>
    </source>
</evidence>
<accession>A0A6J6WKV2</accession>
<proteinExistence type="predicted"/>
<feature type="transmembrane region" description="Helical" evidence="2">
    <location>
        <begin position="88"/>
        <end position="107"/>
    </location>
</feature>
<dbReference type="EMBL" id="CAFAAF010000008">
    <property type="protein sequence ID" value="CAB4783833.1"/>
    <property type="molecule type" value="Genomic_DNA"/>
</dbReference>
<keyword evidence="2" id="KW-1133">Transmembrane helix</keyword>
<feature type="compositionally biased region" description="Basic and acidic residues" evidence="1">
    <location>
        <begin position="1"/>
        <end position="23"/>
    </location>
</feature>
<reference evidence="3" key="1">
    <citation type="submission" date="2020-05" db="EMBL/GenBank/DDBJ databases">
        <authorList>
            <person name="Chiriac C."/>
            <person name="Salcher M."/>
            <person name="Ghai R."/>
            <person name="Kavagutti S V."/>
        </authorList>
    </citation>
    <scope>NUCLEOTIDE SEQUENCE</scope>
</reference>
<keyword evidence="2" id="KW-0812">Transmembrane</keyword>
<protein>
    <submittedName>
        <fullName evidence="3">Unannotated protein</fullName>
    </submittedName>
</protein>
<feature type="compositionally biased region" description="Basic and acidic residues" evidence="1">
    <location>
        <begin position="33"/>
        <end position="44"/>
    </location>
</feature>
<keyword evidence="2" id="KW-0472">Membrane</keyword>
<feature type="transmembrane region" description="Helical" evidence="2">
    <location>
        <begin position="113"/>
        <end position="130"/>
    </location>
</feature>
<gene>
    <name evidence="3" type="ORF">UFOPK2978_00108</name>
    <name evidence="4" type="ORF">UFOPK4307_00087</name>
</gene>
<evidence type="ECO:0000256" key="1">
    <source>
        <dbReference type="SAM" id="MobiDB-lite"/>
    </source>
</evidence>
<dbReference type="InterPro" id="IPR021403">
    <property type="entry name" value="DUF3043"/>
</dbReference>
<evidence type="ECO:0000256" key="2">
    <source>
        <dbReference type="SAM" id="Phobius"/>
    </source>
</evidence>
<feature type="region of interest" description="Disordered" evidence="1">
    <location>
        <begin position="1"/>
        <end position="44"/>
    </location>
</feature>
<dbReference type="AlphaFoldDB" id="A0A6J6WKV2"/>